<dbReference type="RefSeq" id="WP_345704143.1">
    <property type="nucleotide sequence ID" value="NZ_BAABKV010000001.1"/>
</dbReference>
<keyword evidence="5" id="KW-1185">Reference proteome</keyword>
<comment type="caution">
    <text evidence="4">The sequence shown here is derived from an EMBL/GenBank/DDBJ whole genome shotgun (WGS) entry which is preliminary data.</text>
</comment>
<evidence type="ECO:0000256" key="1">
    <source>
        <dbReference type="ARBA" id="ARBA00006817"/>
    </source>
</evidence>
<reference evidence="5" key="1">
    <citation type="journal article" date="2019" name="Int. J. Syst. Evol. Microbiol.">
        <title>The Global Catalogue of Microorganisms (GCM) 10K type strain sequencing project: providing services to taxonomists for standard genome sequencing and annotation.</title>
        <authorList>
            <consortium name="The Broad Institute Genomics Platform"/>
            <consortium name="The Broad Institute Genome Sequencing Center for Infectious Disease"/>
            <person name="Wu L."/>
            <person name="Ma J."/>
        </authorList>
    </citation>
    <scope>NUCLEOTIDE SEQUENCE [LARGE SCALE GENOMIC DNA]</scope>
    <source>
        <strain evidence="5">CGMCC 1.12859</strain>
    </source>
</reference>
<gene>
    <name evidence="4" type="ORF">ACFQMG_10325</name>
</gene>
<dbReference type="EMBL" id="JBHTAJ010000015">
    <property type="protein sequence ID" value="MFC7179953.1"/>
    <property type="molecule type" value="Genomic_DNA"/>
</dbReference>
<evidence type="ECO:0000259" key="3">
    <source>
        <dbReference type="Pfam" id="PF08327"/>
    </source>
</evidence>
<dbReference type="CDD" id="cd08900">
    <property type="entry name" value="SRPBCC_CalC_Aha1-like_7"/>
    <property type="match status" value="1"/>
</dbReference>
<sequence>MTDRSVTHSTFTIERVFNAPLERVFAAWGDPVIKNRWFAGQQSTEGDAAAMELDFRVGGTERTAFANTEGGPVFTYEAVFRDIVPNERIVLTNHMHSDETRIAVNLVHIQFDAADAGTRVTITDHGAYLDGHDRADWREAGTRDELDRLENELDTENPDSHTPAAAMAAPRM</sequence>
<dbReference type="Gene3D" id="3.30.530.20">
    <property type="match status" value="1"/>
</dbReference>
<dbReference type="SUPFAM" id="SSF55961">
    <property type="entry name" value="Bet v1-like"/>
    <property type="match status" value="1"/>
</dbReference>
<dbReference type="Pfam" id="PF08327">
    <property type="entry name" value="AHSA1"/>
    <property type="match status" value="1"/>
</dbReference>
<comment type="similarity">
    <text evidence="1">Belongs to the AHA1 family.</text>
</comment>
<feature type="region of interest" description="Disordered" evidence="2">
    <location>
        <begin position="149"/>
        <end position="172"/>
    </location>
</feature>
<dbReference type="InterPro" id="IPR023393">
    <property type="entry name" value="START-like_dom_sf"/>
</dbReference>
<feature type="domain" description="Activator of Hsp90 ATPase homologue 1/2-like C-terminal" evidence="3">
    <location>
        <begin position="18"/>
        <end position="153"/>
    </location>
</feature>
<proteinExistence type="inferred from homology"/>
<evidence type="ECO:0000256" key="2">
    <source>
        <dbReference type="SAM" id="MobiDB-lite"/>
    </source>
</evidence>
<organism evidence="4 5">
    <name type="scientific">Kitasatospora paranensis</name>
    <dbReference type="NCBI Taxonomy" id="258053"/>
    <lineage>
        <taxon>Bacteria</taxon>
        <taxon>Bacillati</taxon>
        <taxon>Actinomycetota</taxon>
        <taxon>Actinomycetes</taxon>
        <taxon>Kitasatosporales</taxon>
        <taxon>Streptomycetaceae</taxon>
        <taxon>Kitasatospora</taxon>
    </lineage>
</organism>
<protein>
    <submittedName>
        <fullName evidence="4">SRPBCC family protein</fullName>
    </submittedName>
</protein>
<evidence type="ECO:0000313" key="5">
    <source>
        <dbReference type="Proteomes" id="UP001596435"/>
    </source>
</evidence>
<name>A0ABW2FUJ9_9ACTN</name>
<evidence type="ECO:0000313" key="4">
    <source>
        <dbReference type="EMBL" id="MFC7179953.1"/>
    </source>
</evidence>
<dbReference type="InterPro" id="IPR013538">
    <property type="entry name" value="ASHA1/2-like_C"/>
</dbReference>
<accession>A0ABW2FUJ9</accession>
<dbReference type="Proteomes" id="UP001596435">
    <property type="component" value="Unassembled WGS sequence"/>
</dbReference>